<keyword evidence="1" id="KW-0238">DNA-binding</keyword>
<dbReference type="SUPFAM" id="SSF47095">
    <property type="entry name" value="HMG-box"/>
    <property type="match status" value="1"/>
</dbReference>
<name>A0A8E5HSN4_USTVR</name>
<dbReference type="GO" id="GO:0003677">
    <property type="term" value="F:DNA binding"/>
    <property type="evidence" value="ECO:0007669"/>
    <property type="project" value="UniProtKB-UniRule"/>
</dbReference>
<protein>
    <recommendedName>
        <fullName evidence="3">HMG box domain-containing protein</fullName>
    </recommendedName>
</protein>
<dbReference type="AlphaFoldDB" id="A0A8E5HSN4"/>
<evidence type="ECO:0000313" key="5">
    <source>
        <dbReference type="Proteomes" id="UP000027002"/>
    </source>
</evidence>
<accession>A0A8E5HSN4</accession>
<dbReference type="Gene3D" id="1.10.30.10">
    <property type="entry name" value="High mobility group box domain"/>
    <property type="match status" value="1"/>
</dbReference>
<feature type="region of interest" description="Disordered" evidence="2">
    <location>
        <begin position="1"/>
        <end position="20"/>
    </location>
</feature>
<organism evidence="4 5">
    <name type="scientific">Ustilaginoidea virens</name>
    <name type="common">Rice false smut fungus</name>
    <name type="synonym">Villosiclava virens</name>
    <dbReference type="NCBI Taxonomy" id="1159556"/>
    <lineage>
        <taxon>Eukaryota</taxon>
        <taxon>Fungi</taxon>
        <taxon>Dikarya</taxon>
        <taxon>Ascomycota</taxon>
        <taxon>Pezizomycotina</taxon>
        <taxon>Sordariomycetes</taxon>
        <taxon>Hypocreomycetidae</taxon>
        <taxon>Hypocreales</taxon>
        <taxon>Clavicipitaceae</taxon>
        <taxon>Ustilaginoidea</taxon>
    </lineage>
</organism>
<reference evidence="4" key="1">
    <citation type="submission" date="2020-03" db="EMBL/GenBank/DDBJ databases">
        <title>A mixture of massive structural variations and highly conserved coding sequences in Ustilaginoidea virens genome.</title>
        <authorList>
            <person name="Zhang K."/>
            <person name="Zhao Z."/>
            <person name="Zhang Z."/>
            <person name="Li Y."/>
            <person name="Hsiang T."/>
            <person name="Sun W."/>
        </authorList>
    </citation>
    <scope>NUCLEOTIDE SEQUENCE</scope>
    <source>
        <strain evidence="4">UV-8b</strain>
    </source>
</reference>
<dbReference type="SMART" id="SM00398">
    <property type="entry name" value="HMG"/>
    <property type="match status" value="1"/>
</dbReference>
<dbReference type="Proteomes" id="UP000027002">
    <property type="component" value="Chromosome 4"/>
</dbReference>
<dbReference type="EMBL" id="CP072756">
    <property type="protein sequence ID" value="QUC20640.1"/>
    <property type="molecule type" value="Genomic_DNA"/>
</dbReference>
<feature type="region of interest" description="Disordered" evidence="2">
    <location>
        <begin position="81"/>
        <end position="106"/>
    </location>
</feature>
<dbReference type="InterPro" id="IPR009071">
    <property type="entry name" value="HMG_box_dom"/>
</dbReference>
<dbReference type="GeneID" id="66065659"/>
<evidence type="ECO:0000313" key="4">
    <source>
        <dbReference type="EMBL" id="QUC20640.1"/>
    </source>
</evidence>
<gene>
    <name evidence="4" type="ORF">UV8b_04881</name>
</gene>
<dbReference type="PROSITE" id="PS50118">
    <property type="entry name" value="HMG_BOX_2"/>
    <property type="match status" value="1"/>
</dbReference>
<keyword evidence="5" id="KW-1185">Reference proteome</keyword>
<evidence type="ECO:0000256" key="1">
    <source>
        <dbReference type="PROSITE-ProRule" id="PRU00267"/>
    </source>
</evidence>
<keyword evidence="1" id="KW-0539">Nucleus</keyword>
<dbReference type="GO" id="GO:0005634">
    <property type="term" value="C:nucleus"/>
    <property type="evidence" value="ECO:0007669"/>
    <property type="project" value="UniProtKB-UniRule"/>
</dbReference>
<dbReference type="Pfam" id="PF00505">
    <property type="entry name" value="HMG_box"/>
    <property type="match status" value="1"/>
</dbReference>
<dbReference type="InterPro" id="IPR036910">
    <property type="entry name" value="HMG_box_dom_sf"/>
</dbReference>
<dbReference type="RefSeq" id="XP_042998313.1">
    <property type="nucleotide sequence ID" value="XM_043142379.1"/>
</dbReference>
<feature type="DNA-binding region" description="HMG box" evidence="1">
    <location>
        <begin position="149"/>
        <end position="218"/>
    </location>
</feature>
<dbReference type="KEGG" id="uvi:66065659"/>
<feature type="region of interest" description="Disordered" evidence="2">
    <location>
        <begin position="213"/>
        <end position="236"/>
    </location>
</feature>
<evidence type="ECO:0000259" key="3">
    <source>
        <dbReference type="PROSITE" id="PS50118"/>
    </source>
</evidence>
<feature type="compositionally biased region" description="Polar residues" evidence="2">
    <location>
        <begin position="219"/>
        <end position="230"/>
    </location>
</feature>
<sequence length="433" mass="48843">MQTRTNATADSSPRSQQRRNLYVQSTSSFIDFMFDEGINFLLPASTMTNCWSHKQRDKHKLSPASRIRDAIGPVRNVKFAPRKRTAQGGVPRGRSRTPLSDLDDDKPLLLEKALSESAEQYPEDYIDPETYVKRSVEERQQKSLEEGKISRPLNSYMLYRKAYQQVARKVIRKDQQQSASQTVGTSWTKLEHDDVKSRFRALAKIDHQMHHKAFPSYKYTPTQGKNPRNSPESRKLPIPVEGQLTQQPEDQDMEFDLAISSTEFTSPTSEATKPLLSHEDSISWWQEEHQNVAAPFSRNGVSSHGYDAYLMPDSACFDSQAVDSFQGHGPVQLSVQIAQLAPGQLEGLGMENCIDPSLFSSTGSSSSPDSIRYSGWQPQESITSQGLTSFMSDFMASQPFNNGFPNQDIWPAEQVSERVIYPGWQASCRDNDV</sequence>
<dbReference type="OrthoDB" id="2307332at2759"/>
<proteinExistence type="predicted"/>
<evidence type="ECO:0000256" key="2">
    <source>
        <dbReference type="SAM" id="MobiDB-lite"/>
    </source>
</evidence>
<feature type="domain" description="HMG box" evidence="3">
    <location>
        <begin position="149"/>
        <end position="218"/>
    </location>
</feature>